<dbReference type="Pfam" id="PF00059">
    <property type="entry name" value="Lectin_C"/>
    <property type="match status" value="2"/>
</dbReference>
<dbReference type="EMBL" id="SRLO01010262">
    <property type="protein sequence ID" value="TNN26438.1"/>
    <property type="molecule type" value="Genomic_DNA"/>
</dbReference>
<name>A0A4Z2ECE9_9TELE</name>
<dbReference type="AlphaFoldDB" id="A0A4Z2ECE9"/>
<dbReference type="SUPFAM" id="SSF56436">
    <property type="entry name" value="C-type lectin-like"/>
    <property type="match status" value="2"/>
</dbReference>
<dbReference type="OrthoDB" id="7357196at2759"/>
<organism evidence="3 4">
    <name type="scientific">Liparis tanakae</name>
    <name type="common">Tanaka's snailfish</name>
    <dbReference type="NCBI Taxonomy" id="230148"/>
    <lineage>
        <taxon>Eukaryota</taxon>
        <taxon>Metazoa</taxon>
        <taxon>Chordata</taxon>
        <taxon>Craniata</taxon>
        <taxon>Vertebrata</taxon>
        <taxon>Euteleostomi</taxon>
        <taxon>Actinopterygii</taxon>
        <taxon>Neopterygii</taxon>
        <taxon>Teleostei</taxon>
        <taxon>Neoteleostei</taxon>
        <taxon>Acanthomorphata</taxon>
        <taxon>Eupercaria</taxon>
        <taxon>Perciformes</taxon>
        <taxon>Cottioidei</taxon>
        <taxon>Cottales</taxon>
        <taxon>Liparidae</taxon>
        <taxon>Liparis</taxon>
    </lineage>
</organism>
<comment type="caution">
    <text evidence="3">The sequence shown here is derived from an EMBL/GenBank/DDBJ whole genome shotgun (WGS) entry which is preliminary data.</text>
</comment>
<dbReference type="InterPro" id="IPR016187">
    <property type="entry name" value="CTDL_fold"/>
</dbReference>
<dbReference type="PANTHER" id="PTHR45784:SF3">
    <property type="entry name" value="C-TYPE LECTIN DOMAIN FAMILY 4 MEMBER K-LIKE-RELATED"/>
    <property type="match status" value="1"/>
</dbReference>
<feature type="domain" description="C-type lectin" evidence="2">
    <location>
        <begin position="105"/>
        <end position="213"/>
    </location>
</feature>
<evidence type="ECO:0000256" key="1">
    <source>
        <dbReference type="ARBA" id="ARBA00023157"/>
    </source>
</evidence>
<evidence type="ECO:0000313" key="4">
    <source>
        <dbReference type="Proteomes" id="UP000314294"/>
    </source>
</evidence>
<dbReference type="Proteomes" id="UP000314294">
    <property type="component" value="Unassembled WGS sequence"/>
</dbReference>
<dbReference type="InterPro" id="IPR001304">
    <property type="entry name" value="C-type_lectin-like"/>
</dbReference>
<keyword evidence="4" id="KW-1185">Reference proteome</keyword>
<gene>
    <name evidence="3" type="primary">ISP2_0</name>
    <name evidence="3" type="ORF">EYF80_063425</name>
</gene>
<keyword evidence="1" id="KW-1015">Disulfide bond</keyword>
<dbReference type="SMART" id="SM00034">
    <property type="entry name" value="CLECT"/>
    <property type="match status" value="2"/>
</dbReference>
<evidence type="ECO:0000259" key="2">
    <source>
        <dbReference type="PROSITE" id="PS50041"/>
    </source>
</evidence>
<sequence>MSWADAQRYCREKYIDLATFETIYDSNMVTGVTDSWIGLHDDPQSWKDNMGNDTNSWRWSATGETSRTGYQRWAPNEPDGSRENRICVQMLPSGEWDDYGSKTSQSEKTFVFVTTPYYWRLARIYCRLFHTDLAFIENDEENDAVSAMIGNRIVWIGLHRVRWTWSDKSLSPYRNWESERPDYSLSREHCVYITPSQDWDDGDCSSKMDFVCHGVRTLKTMIRMKMKTSADITDPATNAQILQQVATLSVLFCLFS</sequence>
<dbReference type="PROSITE" id="PS00615">
    <property type="entry name" value="C_TYPE_LECTIN_1"/>
    <property type="match status" value="1"/>
</dbReference>
<dbReference type="PROSITE" id="PS50041">
    <property type="entry name" value="C_TYPE_LECTIN_2"/>
    <property type="match status" value="2"/>
</dbReference>
<protein>
    <submittedName>
        <fullName evidence="3">Type-2 ice-structuring protein</fullName>
    </submittedName>
</protein>
<feature type="domain" description="C-type lectin" evidence="2">
    <location>
        <begin position="1"/>
        <end position="98"/>
    </location>
</feature>
<accession>A0A4Z2ECE9</accession>
<evidence type="ECO:0000313" key="3">
    <source>
        <dbReference type="EMBL" id="TNN26438.1"/>
    </source>
</evidence>
<reference evidence="3 4" key="1">
    <citation type="submission" date="2019-03" db="EMBL/GenBank/DDBJ databases">
        <title>First draft genome of Liparis tanakae, snailfish: a comprehensive survey of snailfish specific genes.</title>
        <authorList>
            <person name="Kim W."/>
            <person name="Song I."/>
            <person name="Jeong J.-H."/>
            <person name="Kim D."/>
            <person name="Kim S."/>
            <person name="Ryu S."/>
            <person name="Song J.Y."/>
            <person name="Lee S.K."/>
        </authorList>
    </citation>
    <scope>NUCLEOTIDE SEQUENCE [LARGE SCALE GENOMIC DNA]</scope>
    <source>
        <tissue evidence="3">Muscle</tissue>
    </source>
</reference>
<proteinExistence type="predicted"/>
<dbReference type="InterPro" id="IPR016186">
    <property type="entry name" value="C-type_lectin-like/link_sf"/>
</dbReference>
<dbReference type="Gene3D" id="3.10.100.10">
    <property type="entry name" value="Mannose-Binding Protein A, subunit A"/>
    <property type="match status" value="2"/>
</dbReference>
<dbReference type="InterPro" id="IPR018378">
    <property type="entry name" value="C-type_lectin_CS"/>
</dbReference>
<dbReference type="PANTHER" id="PTHR45784">
    <property type="entry name" value="C-TYPE LECTIN DOMAIN FAMILY 20 MEMBER A-RELATED"/>
    <property type="match status" value="1"/>
</dbReference>